<dbReference type="Gene3D" id="3.20.20.450">
    <property type="entry name" value="EAL domain"/>
    <property type="match status" value="1"/>
</dbReference>
<dbReference type="EC" id="3.1.4.52" evidence="2"/>
<sequence>MKRATRKRVLVLFAAICCAAFIVIGVEAAIDVLTHDRGTSQATLNAREMVARANVRLQRASTSLRTLVASGVGSCRPGDIEAMRRAVYTTTPVKEVALVDGAGAVLCSHHGFGSDHKAMTAEQTVADSGITVSMVRFGESQEPALRLRHPVAQHYLAALVPAEIFEADDFIPPAQGLGVRLFLAGIPSVLHDPGEPVGPRDVRVVVSSSQFPISVEIVRTMGGLKAEGGTLVQYTRAGGFVVCALVIALALSTTRPREDPVGELRAAIAAGEIVPFYQPVMDIAAGRLIGCEVLVRWRKPTGEVVSPGAFVPLAESSGLIFELTLALMRAARDEVADVYALRPQLKLGFNIHAEHFDNDRIVKDIQEIFGHSAIQLSQLMLEVTERAPLADLAAARRSIAALQALGARVAIDDVGTGHSGLNYLLKLGVDAIKIDKMFVDAIGTERYSNAIIDTLAELGRTMRIDVIAEGVESFEQVEYLREHGIHMAQGYVFAPALPGQAYIDLVEAMCHDSPEADALKMVRNRTPLPRYISARNRQIG</sequence>
<keyword evidence="6" id="KW-0378">Hydrolase</keyword>
<evidence type="ECO:0000256" key="3">
    <source>
        <dbReference type="ARBA" id="ARBA00022475"/>
    </source>
</evidence>
<dbReference type="InterPro" id="IPR001633">
    <property type="entry name" value="EAL_dom"/>
</dbReference>
<dbReference type="PROSITE" id="PS50883">
    <property type="entry name" value="EAL"/>
    <property type="match status" value="1"/>
</dbReference>
<gene>
    <name evidence="11" type="ORF">BLTE_21270</name>
</gene>
<evidence type="ECO:0000256" key="4">
    <source>
        <dbReference type="ARBA" id="ARBA00022636"/>
    </source>
</evidence>
<dbReference type="PANTHER" id="PTHR33121">
    <property type="entry name" value="CYCLIC DI-GMP PHOSPHODIESTERASE PDEF"/>
    <property type="match status" value="1"/>
</dbReference>
<dbReference type="KEGG" id="blag:BLTE_21270"/>
<evidence type="ECO:0000313" key="11">
    <source>
        <dbReference type="EMBL" id="BBF93442.1"/>
    </source>
</evidence>
<comment type="catalytic activity">
    <reaction evidence="9">
        <text>3',3'-c-di-GMP + H2O = 5'-phosphoguanylyl(3'-&gt;5')guanosine + H(+)</text>
        <dbReference type="Rhea" id="RHEA:24902"/>
        <dbReference type="ChEBI" id="CHEBI:15377"/>
        <dbReference type="ChEBI" id="CHEBI:15378"/>
        <dbReference type="ChEBI" id="CHEBI:58754"/>
        <dbReference type="ChEBI" id="CHEBI:58805"/>
        <dbReference type="EC" id="3.1.4.52"/>
    </reaction>
</comment>
<accession>A0A348G1K9</accession>
<reference evidence="11 12" key="1">
    <citation type="submission" date="2018-08" db="EMBL/GenBank/DDBJ databases">
        <title>Complete genome sequencing of Blastochloris tepida GI.</title>
        <authorList>
            <person name="Tsukatani Y."/>
            <person name="Mori H."/>
        </authorList>
    </citation>
    <scope>NUCLEOTIDE SEQUENCE [LARGE SCALE GENOMIC DNA]</scope>
    <source>
        <strain evidence="11 12">GI</strain>
    </source>
</reference>
<keyword evidence="7" id="KW-1133">Transmembrane helix</keyword>
<evidence type="ECO:0000256" key="1">
    <source>
        <dbReference type="ARBA" id="ARBA00004651"/>
    </source>
</evidence>
<dbReference type="CDD" id="cd01948">
    <property type="entry name" value="EAL"/>
    <property type="match status" value="1"/>
</dbReference>
<evidence type="ECO:0000313" key="12">
    <source>
        <dbReference type="Proteomes" id="UP000266934"/>
    </source>
</evidence>
<dbReference type="GO" id="GO:0071111">
    <property type="term" value="F:cyclic-guanylate-specific phosphodiesterase activity"/>
    <property type="evidence" value="ECO:0007669"/>
    <property type="project" value="UniProtKB-EC"/>
</dbReference>
<evidence type="ECO:0000256" key="8">
    <source>
        <dbReference type="ARBA" id="ARBA00023136"/>
    </source>
</evidence>
<dbReference type="PANTHER" id="PTHR33121:SF80">
    <property type="entry name" value="CYCLIC DI-GMP PHOSPHODIESTERASE PDEL"/>
    <property type="match status" value="1"/>
</dbReference>
<evidence type="ECO:0000256" key="7">
    <source>
        <dbReference type="ARBA" id="ARBA00022989"/>
    </source>
</evidence>
<organism evidence="11 12">
    <name type="scientific">Blastochloris tepida</name>
    <dbReference type="NCBI Taxonomy" id="2233851"/>
    <lineage>
        <taxon>Bacteria</taxon>
        <taxon>Pseudomonadati</taxon>
        <taxon>Pseudomonadota</taxon>
        <taxon>Alphaproteobacteria</taxon>
        <taxon>Hyphomicrobiales</taxon>
        <taxon>Blastochloridaceae</taxon>
        <taxon>Blastochloris</taxon>
    </lineage>
</organism>
<feature type="domain" description="EAL" evidence="10">
    <location>
        <begin position="257"/>
        <end position="510"/>
    </location>
</feature>
<evidence type="ECO:0000256" key="9">
    <source>
        <dbReference type="ARBA" id="ARBA00034290"/>
    </source>
</evidence>
<dbReference type="Pfam" id="PF00563">
    <property type="entry name" value="EAL"/>
    <property type="match status" value="1"/>
</dbReference>
<protein>
    <recommendedName>
        <fullName evidence="2">cyclic-guanylate-specific phosphodiesterase</fullName>
        <ecNumber evidence="2">3.1.4.52</ecNumber>
    </recommendedName>
</protein>
<dbReference type="SMART" id="SM00052">
    <property type="entry name" value="EAL"/>
    <property type="match status" value="1"/>
</dbReference>
<proteinExistence type="predicted"/>
<dbReference type="SUPFAM" id="SSF141868">
    <property type="entry name" value="EAL domain-like"/>
    <property type="match status" value="1"/>
</dbReference>
<evidence type="ECO:0000256" key="5">
    <source>
        <dbReference type="ARBA" id="ARBA00022692"/>
    </source>
</evidence>
<keyword evidence="8" id="KW-0472">Membrane</keyword>
<dbReference type="InterPro" id="IPR050706">
    <property type="entry name" value="Cyclic-di-GMP_PDE-like"/>
</dbReference>
<dbReference type="GO" id="GO:0005886">
    <property type="term" value="C:plasma membrane"/>
    <property type="evidence" value="ECO:0007669"/>
    <property type="project" value="UniProtKB-SubCell"/>
</dbReference>
<keyword evidence="3" id="KW-1003">Cell membrane</keyword>
<comment type="subcellular location">
    <subcellularLocation>
        <location evidence="1">Cell membrane</location>
        <topology evidence="1">Multi-pass membrane protein</topology>
    </subcellularLocation>
</comment>
<evidence type="ECO:0000256" key="6">
    <source>
        <dbReference type="ARBA" id="ARBA00022801"/>
    </source>
</evidence>
<evidence type="ECO:0000256" key="2">
    <source>
        <dbReference type="ARBA" id="ARBA00012282"/>
    </source>
</evidence>
<dbReference type="EMBL" id="AP018907">
    <property type="protein sequence ID" value="BBF93442.1"/>
    <property type="molecule type" value="Genomic_DNA"/>
</dbReference>
<keyword evidence="5" id="KW-0812">Transmembrane</keyword>
<dbReference type="InterPro" id="IPR035919">
    <property type="entry name" value="EAL_sf"/>
</dbReference>
<keyword evidence="12" id="KW-1185">Reference proteome</keyword>
<name>A0A348G1K9_9HYPH</name>
<dbReference type="Pfam" id="PF12792">
    <property type="entry name" value="CSS-motif"/>
    <property type="match status" value="1"/>
</dbReference>
<evidence type="ECO:0000259" key="10">
    <source>
        <dbReference type="PROSITE" id="PS50883"/>
    </source>
</evidence>
<dbReference type="Proteomes" id="UP000266934">
    <property type="component" value="Chromosome"/>
</dbReference>
<keyword evidence="4" id="KW-0973">c-di-GMP</keyword>
<dbReference type="AlphaFoldDB" id="A0A348G1K9"/>
<dbReference type="InterPro" id="IPR024744">
    <property type="entry name" value="CSS-motif_dom"/>
</dbReference>